<dbReference type="AlphaFoldDB" id="A0A067T2X7"/>
<dbReference type="Proteomes" id="UP000027222">
    <property type="component" value="Unassembled WGS sequence"/>
</dbReference>
<gene>
    <name evidence="2" type="ORF">GALMADRAFT_279241</name>
</gene>
<accession>A0A067T2X7</accession>
<feature type="compositionally biased region" description="Low complexity" evidence="1">
    <location>
        <begin position="97"/>
        <end position="112"/>
    </location>
</feature>
<evidence type="ECO:0000313" key="3">
    <source>
        <dbReference type="Proteomes" id="UP000027222"/>
    </source>
</evidence>
<feature type="region of interest" description="Disordered" evidence="1">
    <location>
        <begin position="97"/>
        <end position="169"/>
    </location>
</feature>
<dbReference type="HOGENOM" id="CLU_1578623_0_0_1"/>
<protein>
    <submittedName>
        <fullName evidence="2">Uncharacterized protein</fullName>
    </submittedName>
</protein>
<proteinExistence type="predicted"/>
<reference evidence="3" key="1">
    <citation type="journal article" date="2014" name="Proc. Natl. Acad. Sci. U.S.A.">
        <title>Extensive sampling of basidiomycete genomes demonstrates inadequacy of the white-rot/brown-rot paradigm for wood decay fungi.</title>
        <authorList>
            <person name="Riley R."/>
            <person name="Salamov A.A."/>
            <person name="Brown D.W."/>
            <person name="Nagy L.G."/>
            <person name="Floudas D."/>
            <person name="Held B.W."/>
            <person name="Levasseur A."/>
            <person name="Lombard V."/>
            <person name="Morin E."/>
            <person name="Otillar R."/>
            <person name="Lindquist E.A."/>
            <person name="Sun H."/>
            <person name="LaButti K.M."/>
            <person name="Schmutz J."/>
            <person name="Jabbour D."/>
            <person name="Luo H."/>
            <person name="Baker S.E."/>
            <person name="Pisabarro A.G."/>
            <person name="Walton J.D."/>
            <person name="Blanchette R.A."/>
            <person name="Henrissat B."/>
            <person name="Martin F."/>
            <person name="Cullen D."/>
            <person name="Hibbett D.S."/>
            <person name="Grigoriev I.V."/>
        </authorList>
    </citation>
    <scope>NUCLEOTIDE SEQUENCE [LARGE SCALE GENOMIC DNA]</scope>
    <source>
        <strain evidence="3">CBS 339.88</strain>
    </source>
</reference>
<evidence type="ECO:0000256" key="1">
    <source>
        <dbReference type="SAM" id="MobiDB-lite"/>
    </source>
</evidence>
<evidence type="ECO:0000313" key="2">
    <source>
        <dbReference type="EMBL" id="KDR76697.1"/>
    </source>
</evidence>
<name>A0A067T2X7_GALM3</name>
<feature type="compositionally biased region" description="Basic and acidic residues" evidence="1">
    <location>
        <begin position="130"/>
        <end position="142"/>
    </location>
</feature>
<sequence>MTQLERKTIGNAAFLDGKAWNGVIGLDFIGHTETEHISRGICQLHAVREIKEDKFIALCAQTERLPHRNTGKENCGGTPDRWPEDSYGVKVNFFSNSSQCGSSLRKSSSGGRCKNKFEPGPKPKKRQRKDRCADNVDRRGKSTQDMGYVHLMSSTNEIRPNLRSRFPPP</sequence>
<dbReference type="EMBL" id="KL142378">
    <property type="protein sequence ID" value="KDR76697.1"/>
    <property type="molecule type" value="Genomic_DNA"/>
</dbReference>
<organism evidence="2 3">
    <name type="scientific">Galerina marginata (strain CBS 339.88)</name>
    <dbReference type="NCBI Taxonomy" id="685588"/>
    <lineage>
        <taxon>Eukaryota</taxon>
        <taxon>Fungi</taxon>
        <taxon>Dikarya</taxon>
        <taxon>Basidiomycota</taxon>
        <taxon>Agaricomycotina</taxon>
        <taxon>Agaricomycetes</taxon>
        <taxon>Agaricomycetidae</taxon>
        <taxon>Agaricales</taxon>
        <taxon>Agaricineae</taxon>
        <taxon>Strophariaceae</taxon>
        <taxon>Galerina</taxon>
    </lineage>
</organism>
<keyword evidence="3" id="KW-1185">Reference proteome</keyword>